<name>A0ABX8CYZ8_9NOCA</name>
<organism evidence="1 2">
    <name type="scientific">Nocardia tengchongensis</name>
    <dbReference type="NCBI Taxonomy" id="2055889"/>
    <lineage>
        <taxon>Bacteria</taxon>
        <taxon>Bacillati</taxon>
        <taxon>Actinomycetota</taxon>
        <taxon>Actinomycetes</taxon>
        <taxon>Mycobacteriales</taxon>
        <taxon>Nocardiaceae</taxon>
        <taxon>Nocardia</taxon>
    </lineage>
</organism>
<sequence length="210" mass="23555">MEGVQPWRTFVWRYGQKNYSGSYWSATMSDHVIYESRLELANLLLADFDASVKCIAAQPFLITAVIEGRVRKHIPDFAMLNESGPMIVDVKPARKLAIPQIAFTLEWSRVLVEELGWQYVIASEPDPVVGENVRFLAGYRRAWLFPADLIEELKSGAVDGRTFVEACRAFPATPVRVVKATLLHLLWAGWFGVDLGAPLQSSMVLTRGQS</sequence>
<dbReference type="Proteomes" id="UP000683310">
    <property type="component" value="Chromosome"/>
</dbReference>
<evidence type="ECO:0000313" key="2">
    <source>
        <dbReference type="Proteomes" id="UP000683310"/>
    </source>
</evidence>
<evidence type="ECO:0000313" key="1">
    <source>
        <dbReference type="EMBL" id="QVI25102.1"/>
    </source>
</evidence>
<dbReference type="NCBIfam" id="NF033179">
    <property type="entry name" value="TnsA_like_Actin"/>
    <property type="match status" value="1"/>
</dbReference>
<protein>
    <submittedName>
        <fullName evidence="1">TnsA-like heteromeric transposase endonuclease subunit</fullName>
    </submittedName>
</protein>
<accession>A0ABX8CYZ8</accession>
<keyword evidence="2" id="KW-1185">Reference proteome</keyword>
<dbReference type="EMBL" id="CP074371">
    <property type="protein sequence ID" value="QVI25102.1"/>
    <property type="molecule type" value="Genomic_DNA"/>
</dbReference>
<dbReference type="InterPro" id="IPR048000">
    <property type="entry name" value="TnsA-like"/>
</dbReference>
<reference evidence="1 2" key="1">
    <citation type="submission" date="2021-04" db="EMBL/GenBank/DDBJ databases">
        <title>Nocardia tengchongensis.</title>
        <authorList>
            <person name="Zhuang k."/>
            <person name="Ran Y."/>
            <person name="Li W."/>
        </authorList>
    </citation>
    <scope>NUCLEOTIDE SEQUENCE [LARGE SCALE GENOMIC DNA]</scope>
    <source>
        <strain evidence="1 2">CFH S0057</strain>
    </source>
</reference>
<proteinExistence type="predicted"/>
<gene>
    <name evidence="1" type="ORF">KHQ06_24145</name>
</gene>